<protein>
    <recommendedName>
        <fullName evidence="5">Glycosyltransferase 2-like domain-containing protein</fullName>
    </recommendedName>
</protein>
<evidence type="ECO:0000313" key="6">
    <source>
        <dbReference type="EMBL" id="OGZ61166.1"/>
    </source>
</evidence>
<dbReference type="Pfam" id="PF00535">
    <property type="entry name" value="Glycos_transf_2"/>
    <property type="match status" value="1"/>
</dbReference>
<reference evidence="6 7" key="1">
    <citation type="journal article" date="2016" name="Nat. Commun.">
        <title>Thousands of microbial genomes shed light on interconnected biogeochemical processes in an aquifer system.</title>
        <authorList>
            <person name="Anantharaman K."/>
            <person name="Brown C.T."/>
            <person name="Hug L.A."/>
            <person name="Sharon I."/>
            <person name="Castelle C.J."/>
            <person name="Probst A.J."/>
            <person name="Thomas B.C."/>
            <person name="Singh A."/>
            <person name="Wilkins M.J."/>
            <person name="Karaoz U."/>
            <person name="Brodie E.L."/>
            <person name="Williams K.H."/>
            <person name="Hubbard S.S."/>
            <person name="Banfield J.F."/>
        </authorList>
    </citation>
    <scope>NUCLEOTIDE SEQUENCE [LARGE SCALE GENOMIC DNA]</scope>
</reference>
<evidence type="ECO:0000256" key="3">
    <source>
        <dbReference type="ARBA" id="ARBA00022679"/>
    </source>
</evidence>
<organism evidence="6 7">
    <name type="scientific">Candidatus Spechtbacteria bacterium RIFCSPLOWO2_01_FULL_43_12</name>
    <dbReference type="NCBI Taxonomy" id="1802162"/>
    <lineage>
        <taxon>Bacteria</taxon>
        <taxon>Candidatus Spechtiibacteriota</taxon>
    </lineage>
</organism>
<keyword evidence="4" id="KW-1133">Transmembrane helix</keyword>
<dbReference type="SUPFAM" id="SSF53448">
    <property type="entry name" value="Nucleotide-diphospho-sugar transferases"/>
    <property type="match status" value="1"/>
</dbReference>
<gene>
    <name evidence="6" type="ORF">A2919_01010</name>
</gene>
<evidence type="ECO:0000256" key="1">
    <source>
        <dbReference type="ARBA" id="ARBA00006739"/>
    </source>
</evidence>
<keyword evidence="3" id="KW-0808">Transferase</keyword>
<accession>A0A1G2HFA1</accession>
<feature type="domain" description="Glycosyltransferase 2-like" evidence="5">
    <location>
        <begin position="15"/>
        <end position="189"/>
    </location>
</feature>
<dbReference type="Proteomes" id="UP000178835">
    <property type="component" value="Unassembled WGS sequence"/>
</dbReference>
<dbReference type="InterPro" id="IPR001173">
    <property type="entry name" value="Glyco_trans_2-like"/>
</dbReference>
<dbReference type="InterPro" id="IPR029044">
    <property type="entry name" value="Nucleotide-diphossugar_trans"/>
</dbReference>
<dbReference type="Gene3D" id="3.90.550.10">
    <property type="entry name" value="Spore Coat Polysaccharide Biosynthesis Protein SpsA, Chain A"/>
    <property type="match status" value="1"/>
</dbReference>
<dbReference type="PANTHER" id="PTHR43179">
    <property type="entry name" value="RHAMNOSYLTRANSFERASE WBBL"/>
    <property type="match status" value="1"/>
</dbReference>
<keyword evidence="2" id="KW-0328">Glycosyltransferase</keyword>
<evidence type="ECO:0000313" key="7">
    <source>
        <dbReference type="Proteomes" id="UP000178835"/>
    </source>
</evidence>
<evidence type="ECO:0000256" key="2">
    <source>
        <dbReference type="ARBA" id="ARBA00022676"/>
    </source>
</evidence>
<evidence type="ECO:0000256" key="4">
    <source>
        <dbReference type="SAM" id="Phobius"/>
    </source>
</evidence>
<proteinExistence type="inferred from homology"/>
<sequence length="361" mass="42887">MNYQHQKYNTDSEVSVHLIVHNGEKYISKCLEALAKQTYTNIRVRVFDNASTDSTRDLAKNMYPGAEIIKFNKNYILGGGFNRSLYYTKSPYVVGLSVDVLIAPDFIEKAVLAMEENKKAGVLQAKILRWDFEKNKKTKIIDTTGMQIFKSRRIINRGHGEEDKEQYDTPEEIFCYEGAVPFFRREALEDAKMDKFKPFYAPYTDSADRARYPYEYLDEDFIWYADEVDLGWRLRLLGWGSWYEPTVRAWHDRQTTHTLSGSHKNFIKHRKTVPAFKRKLDFQNQRLTFIKNDFWVNMLLDAPWFLKRELFLFVYILIWERSSLGAYLNIVRMLPKMIKKRRIIMNKKTVSANEMREWFKS</sequence>
<name>A0A1G2HFA1_9BACT</name>
<dbReference type="GO" id="GO:0016757">
    <property type="term" value="F:glycosyltransferase activity"/>
    <property type="evidence" value="ECO:0007669"/>
    <property type="project" value="UniProtKB-KW"/>
</dbReference>
<comment type="caution">
    <text evidence="6">The sequence shown here is derived from an EMBL/GenBank/DDBJ whole genome shotgun (WGS) entry which is preliminary data.</text>
</comment>
<dbReference type="AlphaFoldDB" id="A0A1G2HFA1"/>
<feature type="transmembrane region" description="Helical" evidence="4">
    <location>
        <begin position="310"/>
        <end position="331"/>
    </location>
</feature>
<evidence type="ECO:0000259" key="5">
    <source>
        <dbReference type="Pfam" id="PF00535"/>
    </source>
</evidence>
<dbReference type="PANTHER" id="PTHR43179:SF12">
    <property type="entry name" value="GALACTOFURANOSYLTRANSFERASE GLFT2"/>
    <property type="match status" value="1"/>
</dbReference>
<dbReference type="EMBL" id="MHOH01000005">
    <property type="protein sequence ID" value="OGZ61166.1"/>
    <property type="molecule type" value="Genomic_DNA"/>
</dbReference>
<comment type="similarity">
    <text evidence="1">Belongs to the glycosyltransferase 2 family.</text>
</comment>
<keyword evidence="4" id="KW-0812">Transmembrane</keyword>
<keyword evidence="4" id="KW-0472">Membrane</keyword>